<dbReference type="Proteomes" id="UP000661435">
    <property type="component" value="Unassembled WGS sequence"/>
</dbReference>
<dbReference type="NCBIfam" id="TIGR03936">
    <property type="entry name" value="sam_1_link_chp"/>
    <property type="match status" value="1"/>
</dbReference>
<evidence type="ECO:0000259" key="1">
    <source>
        <dbReference type="Pfam" id="PF10105"/>
    </source>
</evidence>
<proteinExistence type="predicted"/>
<keyword evidence="3" id="KW-1185">Reference proteome</keyword>
<gene>
    <name evidence="2" type="ORF">H8S57_13415</name>
</gene>
<comment type="caution">
    <text evidence="2">The sequence shown here is derived from an EMBL/GenBank/DDBJ whole genome shotgun (WGS) entry which is preliminary data.</text>
</comment>
<feature type="domain" description="DUF2344" evidence="1">
    <location>
        <begin position="4"/>
        <end position="186"/>
    </location>
</feature>
<dbReference type="Pfam" id="PF10105">
    <property type="entry name" value="DUF2344"/>
    <property type="match status" value="1"/>
</dbReference>
<evidence type="ECO:0000313" key="2">
    <source>
        <dbReference type="EMBL" id="MBC5734713.1"/>
    </source>
</evidence>
<dbReference type="AlphaFoldDB" id="A0A8J6J6Q8"/>
<dbReference type="RefSeq" id="WP_186908541.1">
    <property type="nucleotide sequence ID" value="NZ_JACOPP010000023.1"/>
</dbReference>
<protein>
    <submittedName>
        <fullName evidence="2">DUF2344 domain-containing protein</fullName>
    </submittedName>
</protein>
<dbReference type="EMBL" id="JACOPP010000023">
    <property type="protein sequence ID" value="MBC5734713.1"/>
    <property type="molecule type" value="Genomic_DNA"/>
</dbReference>
<accession>A0A8J6J6Q8</accession>
<organism evidence="2 3">
    <name type="scientific">Lawsonibacter hominis</name>
    <dbReference type="NCBI Taxonomy" id="2763053"/>
    <lineage>
        <taxon>Bacteria</taxon>
        <taxon>Bacillati</taxon>
        <taxon>Bacillota</taxon>
        <taxon>Clostridia</taxon>
        <taxon>Eubacteriales</taxon>
        <taxon>Oscillospiraceae</taxon>
        <taxon>Lawsonibacter</taxon>
    </lineage>
</organism>
<sequence>MPKHRLAFSKADTAKYISHLDLMRTFQRAFLRAGLPIKHTEGFNPHAFVSIPLPLSVGYSSACEVLECELLGEVDRDTVPARMTAALPAGITVHRCYEAARPVKELCWVNYIVTLEYEAGAPFGAERAIQELLARASLVVAKRSKKAKSGQTEVDLIPLIARSTVEERRDTIGLDLVIRAQNPGLNPELVVSAIRSECPDMAPDFVSFHRRAVLDGDFQPWE</sequence>
<evidence type="ECO:0000313" key="3">
    <source>
        <dbReference type="Proteomes" id="UP000661435"/>
    </source>
</evidence>
<reference evidence="2" key="1">
    <citation type="submission" date="2020-08" db="EMBL/GenBank/DDBJ databases">
        <title>Genome public.</title>
        <authorList>
            <person name="Liu C."/>
            <person name="Sun Q."/>
        </authorList>
    </citation>
    <scope>NUCLEOTIDE SEQUENCE</scope>
    <source>
        <strain evidence="2">NSJ-51</strain>
    </source>
</reference>
<dbReference type="InterPro" id="IPR018768">
    <property type="entry name" value="DUF2344"/>
</dbReference>
<name>A0A8J6J6Q8_9FIRM</name>